<reference evidence="1 2" key="1">
    <citation type="submission" date="2017-11" db="EMBL/GenBank/DDBJ databases">
        <title>De-novo sequencing of pomegranate (Punica granatum L.) genome.</title>
        <authorList>
            <person name="Akparov Z."/>
            <person name="Amiraslanov A."/>
            <person name="Hajiyeva S."/>
            <person name="Abbasov M."/>
            <person name="Kaur K."/>
            <person name="Hamwieh A."/>
            <person name="Solovyev V."/>
            <person name="Salamov A."/>
            <person name="Braich B."/>
            <person name="Kosarev P."/>
            <person name="Mahmoud A."/>
            <person name="Hajiyev E."/>
            <person name="Babayeva S."/>
            <person name="Izzatullayeva V."/>
            <person name="Mammadov A."/>
            <person name="Mammadov A."/>
            <person name="Sharifova S."/>
            <person name="Ojaghi J."/>
            <person name="Eynullazada K."/>
            <person name="Bayramov B."/>
            <person name="Abdulazimova A."/>
            <person name="Shahmuradov I."/>
        </authorList>
    </citation>
    <scope>NUCLEOTIDE SEQUENCE [LARGE SCALE GENOMIC DNA]</scope>
    <source>
        <strain evidence="2">cv. AG2017</strain>
        <tissue evidence="1">Leaf</tissue>
    </source>
</reference>
<dbReference type="GO" id="GO:0003676">
    <property type="term" value="F:nucleic acid binding"/>
    <property type="evidence" value="ECO:0007669"/>
    <property type="project" value="InterPro"/>
</dbReference>
<dbReference type="PANTHER" id="PTHR35046:SF9">
    <property type="entry name" value="RNA-DIRECTED DNA POLYMERASE"/>
    <property type="match status" value="1"/>
</dbReference>
<dbReference type="EMBL" id="PGOL01001070">
    <property type="protein sequence ID" value="PKI61143.1"/>
    <property type="molecule type" value="Genomic_DNA"/>
</dbReference>
<name>A0A2I0JZ99_PUNGR</name>
<dbReference type="Proteomes" id="UP000233551">
    <property type="component" value="Unassembled WGS sequence"/>
</dbReference>
<evidence type="ECO:0000313" key="2">
    <source>
        <dbReference type="Proteomes" id="UP000233551"/>
    </source>
</evidence>
<dbReference type="STRING" id="22663.A0A2I0JZ99"/>
<gene>
    <name evidence="1" type="ORF">CRG98_018463</name>
</gene>
<organism evidence="1 2">
    <name type="scientific">Punica granatum</name>
    <name type="common">Pomegranate</name>
    <dbReference type="NCBI Taxonomy" id="22663"/>
    <lineage>
        <taxon>Eukaryota</taxon>
        <taxon>Viridiplantae</taxon>
        <taxon>Streptophyta</taxon>
        <taxon>Embryophyta</taxon>
        <taxon>Tracheophyta</taxon>
        <taxon>Spermatophyta</taxon>
        <taxon>Magnoliopsida</taxon>
        <taxon>eudicotyledons</taxon>
        <taxon>Gunneridae</taxon>
        <taxon>Pentapetalae</taxon>
        <taxon>rosids</taxon>
        <taxon>malvids</taxon>
        <taxon>Myrtales</taxon>
        <taxon>Lythraceae</taxon>
        <taxon>Punica</taxon>
    </lineage>
</organism>
<comment type="caution">
    <text evidence="1">The sequence shown here is derived from an EMBL/GenBank/DDBJ whole genome shotgun (WGS) entry which is preliminary data.</text>
</comment>
<dbReference type="InterPro" id="IPR036397">
    <property type="entry name" value="RNaseH_sf"/>
</dbReference>
<accession>A0A2I0JZ99</accession>
<protein>
    <recommendedName>
        <fullName evidence="3">Reverse transcriptase RNase H-like domain-containing protein</fullName>
    </recommendedName>
</protein>
<dbReference type="InterPro" id="IPR012337">
    <property type="entry name" value="RNaseH-like_sf"/>
</dbReference>
<evidence type="ECO:0008006" key="3">
    <source>
        <dbReference type="Google" id="ProtNLM"/>
    </source>
</evidence>
<dbReference type="SUPFAM" id="SSF53098">
    <property type="entry name" value="Ribonuclease H-like"/>
    <property type="match status" value="1"/>
</dbReference>
<keyword evidence="2" id="KW-1185">Reference proteome</keyword>
<sequence length="124" mass="14618">MFPYVIQYKQGKENVVADALSRRYALLSTLDAKLFGFEHIKNLYADDHEFCKEYRTCEKTPCGNEPWIDISMNFVLGLPRTKCGRDSIFVVVNRFSKMTHFIPYHKTDDTSHVADLFFREFTQY</sequence>
<evidence type="ECO:0000313" key="1">
    <source>
        <dbReference type="EMBL" id="PKI61143.1"/>
    </source>
</evidence>
<proteinExistence type="predicted"/>
<dbReference type="Gene3D" id="3.30.420.10">
    <property type="entry name" value="Ribonuclease H-like superfamily/Ribonuclease H"/>
    <property type="match status" value="1"/>
</dbReference>
<dbReference type="PANTHER" id="PTHR35046">
    <property type="entry name" value="ZINC KNUCKLE (CCHC-TYPE) FAMILY PROTEIN"/>
    <property type="match status" value="1"/>
</dbReference>
<dbReference type="AlphaFoldDB" id="A0A2I0JZ99"/>